<dbReference type="InterPro" id="IPR036047">
    <property type="entry name" value="F-box-like_dom_sf"/>
</dbReference>
<organism evidence="2 3">
    <name type="scientific">Caenorhabditis nigoni</name>
    <dbReference type="NCBI Taxonomy" id="1611254"/>
    <lineage>
        <taxon>Eukaryota</taxon>
        <taxon>Metazoa</taxon>
        <taxon>Ecdysozoa</taxon>
        <taxon>Nematoda</taxon>
        <taxon>Chromadorea</taxon>
        <taxon>Rhabditida</taxon>
        <taxon>Rhabditina</taxon>
        <taxon>Rhabditomorpha</taxon>
        <taxon>Rhabditoidea</taxon>
        <taxon>Rhabditidae</taxon>
        <taxon>Peloderinae</taxon>
        <taxon>Caenorhabditis</taxon>
    </lineage>
</organism>
<dbReference type="Pfam" id="PF00646">
    <property type="entry name" value="F-box"/>
    <property type="match status" value="1"/>
</dbReference>
<dbReference type="EMBL" id="PDUG01000005">
    <property type="protein sequence ID" value="PIC29121.1"/>
    <property type="molecule type" value="Genomic_DNA"/>
</dbReference>
<dbReference type="Proteomes" id="UP000230233">
    <property type="component" value="Chromosome V"/>
</dbReference>
<evidence type="ECO:0000259" key="1">
    <source>
        <dbReference type="PROSITE" id="PS50181"/>
    </source>
</evidence>
<dbReference type="InterPro" id="IPR002900">
    <property type="entry name" value="DUF38/FTH_CAE_spp"/>
</dbReference>
<dbReference type="PANTHER" id="PTHR23015:SF4">
    <property type="entry name" value="DUF38 DOMAIN-CONTAINING PROTEIN-RELATED"/>
    <property type="match status" value="1"/>
</dbReference>
<dbReference type="SMART" id="SM00256">
    <property type="entry name" value="FBOX"/>
    <property type="match status" value="1"/>
</dbReference>
<reference evidence="3" key="1">
    <citation type="submission" date="2017-10" db="EMBL/GenBank/DDBJ databases">
        <title>Rapid genome shrinkage in a self-fertile nematode reveals novel sperm competition proteins.</title>
        <authorList>
            <person name="Yin D."/>
            <person name="Schwarz E.M."/>
            <person name="Thomas C.G."/>
            <person name="Felde R.L."/>
            <person name="Korf I.F."/>
            <person name="Cutter A.D."/>
            <person name="Schartner C.M."/>
            <person name="Ralston E.J."/>
            <person name="Meyer B.J."/>
            <person name="Haag E.S."/>
        </authorList>
    </citation>
    <scope>NUCLEOTIDE SEQUENCE [LARGE SCALE GENOMIC DNA]</scope>
    <source>
        <strain evidence="3">JU1422</strain>
    </source>
</reference>
<dbReference type="SUPFAM" id="SSF81383">
    <property type="entry name" value="F-box domain"/>
    <property type="match status" value="1"/>
</dbReference>
<evidence type="ECO:0000313" key="2">
    <source>
        <dbReference type="EMBL" id="PIC29121.1"/>
    </source>
</evidence>
<keyword evidence="3" id="KW-1185">Reference proteome</keyword>
<dbReference type="Pfam" id="PF01827">
    <property type="entry name" value="FTH"/>
    <property type="match status" value="1"/>
</dbReference>
<feature type="domain" description="F-box" evidence="1">
    <location>
        <begin position="1"/>
        <end position="50"/>
    </location>
</feature>
<name>A0A2G5TPU6_9PELO</name>
<dbReference type="PANTHER" id="PTHR23015">
    <property type="entry name" value="UNCHARACTERIZED C.ELEGANS PROTEIN"/>
    <property type="match status" value="1"/>
</dbReference>
<accession>A0A2G5TPU6</accession>
<comment type="caution">
    <text evidence="2">The sequence shown here is derived from an EMBL/GenBank/DDBJ whole genome shotgun (WGS) entry which is preliminary data.</text>
</comment>
<sequence>MSSLSKMPDVVLTAIMDYLDFRSIMFLRKVCRNFRTFIDEVVPSSSVIALGLTVNQERIKLGLEDSIVEFRKVTYSKPDQEVSFWKDLEMILKHQKSHLEYFTVNLEPPENHKTLEKSTLEQLHSVFLDKLQNLLTSRKVPLKAKSLNLEVGDQNEVMKILPNIDLETLEEILIFPATGPHMRVFDLDKVVETEQWKHAKELGTANFMVEEPLEKFTHFERCRICVDTISLELLRKLKESFFNHPTLESFELHHEPHYKCRELKHWFEQLFEGSYPDEVYQDRWYSRIPGNPEDVLSIRSSYFEWITFSRCKFSDIQINDYVI</sequence>
<gene>
    <name evidence="2" type="primary">Cnig_chr_V.g20815</name>
    <name evidence="2" type="ORF">B9Z55_020815</name>
</gene>
<evidence type="ECO:0000313" key="3">
    <source>
        <dbReference type="Proteomes" id="UP000230233"/>
    </source>
</evidence>
<protein>
    <recommendedName>
        <fullName evidence="1">F-box domain-containing protein</fullName>
    </recommendedName>
</protein>
<dbReference type="PROSITE" id="PS50181">
    <property type="entry name" value="FBOX"/>
    <property type="match status" value="1"/>
</dbReference>
<proteinExistence type="predicted"/>
<dbReference type="OrthoDB" id="5909330at2759"/>
<dbReference type="GO" id="GO:0045087">
    <property type="term" value="P:innate immune response"/>
    <property type="evidence" value="ECO:0007669"/>
    <property type="project" value="TreeGrafter"/>
</dbReference>
<dbReference type="InterPro" id="IPR040161">
    <property type="entry name" value="FB224"/>
</dbReference>
<dbReference type="InterPro" id="IPR001810">
    <property type="entry name" value="F-box_dom"/>
</dbReference>
<dbReference type="AlphaFoldDB" id="A0A2G5TPU6"/>